<feature type="region of interest" description="Disordered" evidence="1">
    <location>
        <begin position="127"/>
        <end position="146"/>
    </location>
</feature>
<feature type="region of interest" description="Disordered" evidence="1">
    <location>
        <begin position="151"/>
        <end position="210"/>
    </location>
</feature>
<evidence type="ECO:0000313" key="2">
    <source>
        <dbReference type="EMBL" id="NBE54766.1"/>
    </source>
</evidence>
<dbReference type="Proteomes" id="UP000598297">
    <property type="component" value="Unassembled WGS sequence"/>
</dbReference>
<comment type="caution">
    <text evidence="2">The sequence shown here is derived from an EMBL/GenBank/DDBJ whole genome shotgun (WGS) entry which is preliminary data.</text>
</comment>
<feature type="compositionally biased region" description="Polar residues" evidence="1">
    <location>
        <begin position="127"/>
        <end position="138"/>
    </location>
</feature>
<feature type="compositionally biased region" description="Basic and acidic residues" evidence="1">
    <location>
        <begin position="151"/>
        <end position="166"/>
    </location>
</feature>
<accession>A0A964UUL3</accession>
<dbReference type="RefSeq" id="WP_161701895.1">
    <property type="nucleotide sequence ID" value="NZ_JAAAHS010000248.1"/>
</dbReference>
<dbReference type="AlphaFoldDB" id="A0A964UUL3"/>
<dbReference type="OrthoDB" id="3872177at2"/>
<gene>
    <name evidence="2" type="ORF">GUY60_25735</name>
</gene>
<feature type="compositionally biased region" description="Basic and acidic residues" evidence="1">
    <location>
        <begin position="196"/>
        <end position="210"/>
    </location>
</feature>
<proteinExistence type="predicted"/>
<name>A0A964UUL3_9ACTN</name>
<sequence>MSGNGFRADPEAMAQLTKGIKLAMDELKELGFDIDANLGRGFDKLELAGLEVGDAGLQESFAGFCDRWGWGVRGLMQDANKFAVMLDLSAGMYHEEEEYGKNTFKTVLNQVAGNPYATEEDIRKQSVSDALASSNPVGQIQDADYSMGSIRDAKSEVEESWDKVGEEWESTTLTPWEDDTEFEPDGPTKESFTPQEKPKGDSSDAEGGKG</sequence>
<reference evidence="2" key="1">
    <citation type="submission" date="2020-01" db="EMBL/GenBank/DDBJ databases">
        <title>Whole-genome analyses of novel actinobacteria.</title>
        <authorList>
            <person name="Sahin N."/>
        </authorList>
    </citation>
    <scope>NUCLEOTIDE SEQUENCE</scope>
    <source>
        <strain evidence="2">YC537</strain>
    </source>
</reference>
<evidence type="ECO:0000313" key="3">
    <source>
        <dbReference type="Proteomes" id="UP000598297"/>
    </source>
</evidence>
<dbReference type="EMBL" id="JAAAHS010000248">
    <property type="protein sequence ID" value="NBE54766.1"/>
    <property type="molecule type" value="Genomic_DNA"/>
</dbReference>
<organism evidence="2 3">
    <name type="scientific">Streptomyces boluensis</name>
    <dbReference type="NCBI Taxonomy" id="1775135"/>
    <lineage>
        <taxon>Bacteria</taxon>
        <taxon>Bacillati</taxon>
        <taxon>Actinomycetota</taxon>
        <taxon>Actinomycetes</taxon>
        <taxon>Kitasatosporales</taxon>
        <taxon>Streptomycetaceae</taxon>
        <taxon>Streptomyces</taxon>
    </lineage>
</organism>
<keyword evidence="3" id="KW-1185">Reference proteome</keyword>
<evidence type="ECO:0000256" key="1">
    <source>
        <dbReference type="SAM" id="MobiDB-lite"/>
    </source>
</evidence>
<protein>
    <submittedName>
        <fullName evidence="2">Uncharacterized protein</fullName>
    </submittedName>
</protein>